<protein>
    <submittedName>
        <fullName evidence="1">Receptor-like kinase feronia-like protein</fullName>
    </submittedName>
</protein>
<sequence length="84" mass="9121">MSQVVGGLEFALQLVVSEKDSQFGSIQIEGTNKKGSHFLQLMSNEESDLDLEISHTFKESIVSTGSSTQEHAFSDISNLGMLIS</sequence>
<keyword evidence="1" id="KW-0418">Kinase</keyword>
<keyword evidence="1" id="KW-0808">Transferase</keyword>
<keyword evidence="2" id="KW-1185">Reference proteome</keyword>
<organism evidence="1 2">
    <name type="scientific">Trifolium medium</name>
    <dbReference type="NCBI Taxonomy" id="97028"/>
    <lineage>
        <taxon>Eukaryota</taxon>
        <taxon>Viridiplantae</taxon>
        <taxon>Streptophyta</taxon>
        <taxon>Embryophyta</taxon>
        <taxon>Tracheophyta</taxon>
        <taxon>Spermatophyta</taxon>
        <taxon>Magnoliopsida</taxon>
        <taxon>eudicotyledons</taxon>
        <taxon>Gunneridae</taxon>
        <taxon>Pentapetalae</taxon>
        <taxon>rosids</taxon>
        <taxon>fabids</taxon>
        <taxon>Fabales</taxon>
        <taxon>Fabaceae</taxon>
        <taxon>Papilionoideae</taxon>
        <taxon>50 kb inversion clade</taxon>
        <taxon>NPAAA clade</taxon>
        <taxon>Hologalegina</taxon>
        <taxon>IRL clade</taxon>
        <taxon>Trifolieae</taxon>
        <taxon>Trifolium</taxon>
    </lineage>
</organism>
<accession>A0A392PRM4</accession>
<dbReference type="EMBL" id="LXQA010091860">
    <property type="protein sequence ID" value="MCI14307.1"/>
    <property type="molecule type" value="Genomic_DNA"/>
</dbReference>
<proteinExistence type="predicted"/>
<keyword evidence="1" id="KW-0675">Receptor</keyword>
<name>A0A392PRM4_9FABA</name>
<dbReference type="GO" id="GO:0016301">
    <property type="term" value="F:kinase activity"/>
    <property type="evidence" value="ECO:0007669"/>
    <property type="project" value="UniProtKB-KW"/>
</dbReference>
<reference evidence="1 2" key="1">
    <citation type="journal article" date="2018" name="Front. Plant Sci.">
        <title>Red Clover (Trifolium pratense) and Zigzag Clover (T. medium) - A Picture of Genomic Similarities and Differences.</title>
        <authorList>
            <person name="Dluhosova J."/>
            <person name="Istvanek J."/>
            <person name="Nedelnik J."/>
            <person name="Repkova J."/>
        </authorList>
    </citation>
    <scope>NUCLEOTIDE SEQUENCE [LARGE SCALE GENOMIC DNA]</scope>
    <source>
        <strain evidence="2">cv. 10/8</strain>
        <tissue evidence="1">Leaf</tissue>
    </source>
</reference>
<evidence type="ECO:0000313" key="1">
    <source>
        <dbReference type="EMBL" id="MCI14307.1"/>
    </source>
</evidence>
<dbReference type="Proteomes" id="UP000265520">
    <property type="component" value="Unassembled WGS sequence"/>
</dbReference>
<comment type="caution">
    <text evidence="1">The sequence shown here is derived from an EMBL/GenBank/DDBJ whole genome shotgun (WGS) entry which is preliminary data.</text>
</comment>
<evidence type="ECO:0000313" key="2">
    <source>
        <dbReference type="Proteomes" id="UP000265520"/>
    </source>
</evidence>
<dbReference type="AlphaFoldDB" id="A0A392PRM4"/>